<name>A0A2D3TDL5_9ENTR</name>
<proteinExistence type="predicted"/>
<dbReference type="AlphaFoldDB" id="A0A2D3TDL5"/>
<sequence>MAFFKPKIFVLCFIIFSYNSYAINQCINNAIVTKLIIGKPQTTNECPSDGNCIFFEYVEDENKKSGHVHNSMNLDDEGKGMAMYNILKTALLTGIRIQAWSSLNTCGFGLMYVRQGDMAYMNNEVIVESISLSN</sequence>
<organism evidence="1 2">
    <name type="scientific">Candidatus Williamhamiltonella defendens</name>
    <dbReference type="NCBI Taxonomy" id="138072"/>
    <lineage>
        <taxon>Bacteria</taxon>
        <taxon>Pseudomonadati</taxon>
        <taxon>Pseudomonadota</taxon>
        <taxon>Gammaproteobacteria</taxon>
        <taxon>Enterobacterales</taxon>
        <taxon>Enterobacteriaceae</taxon>
        <taxon>aphid secondary symbionts</taxon>
        <taxon>Candidatus Williamhamiltonella</taxon>
    </lineage>
</organism>
<gene>
    <name evidence="1" type="ORF">BJP43_05910</name>
</gene>
<reference evidence="2" key="1">
    <citation type="submission" date="2016-10" db="EMBL/GenBank/DDBJ databases">
        <authorList>
            <person name="Chevignon G."/>
        </authorList>
    </citation>
    <scope>NUCLEOTIDE SEQUENCE [LARGE SCALE GENOMIC DNA]</scope>
    <source>
        <strain evidence="2">ZA17</strain>
    </source>
</reference>
<reference evidence="2" key="2">
    <citation type="submission" date="2017-11" db="EMBL/GenBank/DDBJ databases">
        <title>PacBio sequencing of new strain of the secondary endosymbiont Candidatus Hamiltonella defensa.</title>
        <authorList>
            <person name="Strand M.R."/>
            <person name="Oliver K."/>
        </authorList>
    </citation>
    <scope>NUCLEOTIDE SEQUENCE [LARGE SCALE GENOMIC DNA]</scope>
    <source>
        <strain evidence="2">ZA17</strain>
    </source>
</reference>
<protein>
    <submittedName>
        <fullName evidence="1">Uncharacterized protein</fullName>
    </submittedName>
</protein>
<evidence type="ECO:0000313" key="2">
    <source>
        <dbReference type="Proteomes" id="UP000229055"/>
    </source>
</evidence>
<evidence type="ECO:0000313" key="1">
    <source>
        <dbReference type="EMBL" id="ATW33875.1"/>
    </source>
</evidence>
<dbReference type="Proteomes" id="UP000229055">
    <property type="component" value="Chromosome"/>
</dbReference>
<dbReference type="EMBL" id="CP017613">
    <property type="protein sequence ID" value="ATW33875.1"/>
    <property type="molecule type" value="Genomic_DNA"/>
</dbReference>
<accession>A0A2D3TDL5</accession>
<dbReference type="RefSeq" id="WP_100096557.1">
    <property type="nucleotide sequence ID" value="NZ_CAWNYN010000001.1"/>
</dbReference>